<dbReference type="Pfam" id="PF10694">
    <property type="entry name" value="DUF2500"/>
    <property type="match status" value="1"/>
</dbReference>
<dbReference type="EMBL" id="WAGD01000017">
    <property type="protein sequence ID" value="KAB0882947.1"/>
    <property type="molecule type" value="Genomic_DNA"/>
</dbReference>
<dbReference type="AlphaFoldDB" id="A0A2T7ASH8"/>
<protein>
    <submittedName>
        <fullName evidence="3">DUF2500 domain-containing protein</fullName>
    </submittedName>
</protein>
<sequence length="121" mass="13687">MSKPPLFFIVIIALIVAAASFRYVQQRREKTENDAAPVTQEDVVVASKREKPATGRLSREQQVAPPAQTVRYEATFRPQEGGAEMRFRLDEAHYHQLTVGDQGRLVYQGSRFLEFVPAPAR</sequence>
<dbReference type="OrthoDB" id="5917531at2"/>
<evidence type="ECO:0000256" key="1">
    <source>
        <dbReference type="SAM" id="Phobius"/>
    </source>
</evidence>
<keyword evidence="1" id="KW-0812">Transmembrane</keyword>
<evidence type="ECO:0000313" key="2">
    <source>
        <dbReference type="EMBL" id="KAB0882947.1"/>
    </source>
</evidence>
<dbReference type="EMBL" id="MSAE01000022">
    <property type="protein sequence ID" value="PUX13873.1"/>
    <property type="molecule type" value="Genomic_DNA"/>
</dbReference>
<dbReference type="Proteomes" id="UP000244378">
    <property type="component" value="Unassembled WGS sequence"/>
</dbReference>
<accession>A0A2T7ASH8</accession>
<name>A0A2T7ASH8_9ENTR</name>
<gene>
    <name evidence="3" type="ORF">AUN14_11890</name>
    <name evidence="2" type="ORF">FZI19_07055</name>
</gene>
<keyword evidence="5" id="KW-1185">Reference proteome</keyword>
<reference evidence="3 4" key="1">
    <citation type="submission" date="2016-12" db="EMBL/GenBank/DDBJ databases">
        <title>Analysis of the Molecular Diversity Among Cronobacter Species Isolated from Filth Flies Using a Pan Genomic DNA Microarray.</title>
        <authorList>
            <person name="Pava-Ripoll M."/>
            <person name="Tall B."/>
            <person name="Farber J."/>
            <person name="Fanning S."/>
            <person name="Lehner A."/>
            <person name="Stephan R."/>
            <person name="Pagotto F."/>
            <person name="Iverson C."/>
            <person name="Ziobro G."/>
            <person name="Miller A."/>
            <person name="Pearson R."/>
            <person name="Yan Q."/>
            <person name="Kim M."/>
            <person name="Jeong S."/>
            <person name="Park J."/>
            <person name="Jun S."/>
            <person name="Choi H."/>
            <person name="Chung T."/>
            <person name="Yoo Y."/>
            <person name="Park E."/>
            <person name="Hwang S."/>
            <person name="Lee B."/>
            <person name="Sathyamoorthy V."/>
            <person name="Carter L."/>
            <person name="Mammel M."/>
            <person name="Jackson S."/>
            <person name="Kothary M."/>
            <person name="Patel I."/>
            <person name="Grim C."/>
            <person name="Gopinath G."/>
            <person name="Gangiredla J."/>
            <person name="Chase H."/>
        </authorList>
    </citation>
    <scope>NUCLEOTIDE SEQUENCE [LARGE SCALE GENOMIC DNA]</scope>
    <source>
        <strain evidence="3 4">MOD1-Md1s</strain>
    </source>
</reference>
<proteinExistence type="predicted"/>
<comment type="caution">
    <text evidence="3">The sequence shown here is derived from an EMBL/GenBank/DDBJ whole genome shotgun (WGS) entry which is preliminary data.</text>
</comment>
<evidence type="ECO:0000313" key="4">
    <source>
        <dbReference type="Proteomes" id="UP000244378"/>
    </source>
</evidence>
<dbReference type="InterPro" id="IPR019635">
    <property type="entry name" value="DUF2500"/>
</dbReference>
<dbReference type="Proteomes" id="UP000469927">
    <property type="component" value="Unassembled WGS sequence"/>
</dbReference>
<keyword evidence="1" id="KW-1133">Transmembrane helix</keyword>
<organism evidence="3 4">
    <name type="scientific">Cronobacter muytjensii</name>
    <dbReference type="NCBI Taxonomy" id="413501"/>
    <lineage>
        <taxon>Bacteria</taxon>
        <taxon>Pseudomonadati</taxon>
        <taxon>Pseudomonadota</taxon>
        <taxon>Gammaproteobacteria</taxon>
        <taxon>Enterobacterales</taxon>
        <taxon>Enterobacteriaceae</taxon>
        <taxon>Cronobacter</taxon>
    </lineage>
</organism>
<dbReference type="RefSeq" id="WP_038866933.1">
    <property type="nucleotide sequence ID" value="NZ_JADKNN010000022.1"/>
</dbReference>
<reference evidence="2 5" key="2">
    <citation type="submission" date="2019-08" db="EMBL/GenBank/DDBJ databases">
        <title>Prevalence, distribution, and phylogeny of type two toxin-antitoxin genes possessed by Cronobacter species where C. sakazakii homologs follow sequence type lineages.</title>
        <authorList>
            <person name="Finkelstein S."/>
            <person name="Negrete F."/>
            <person name="Jang H."/>
            <person name="Gopinath G.R."/>
            <person name="Tall B.D."/>
        </authorList>
    </citation>
    <scope>NUCLEOTIDE SEQUENCE [LARGE SCALE GENOMIC DNA]</scope>
    <source>
        <strain evidence="2 5">MOD1_GK1257</strain>
    </source>
</reference>
<dbReference type="GeneID" id="92215251"/>
<evidence type="ECO:0000313" key="5">
    <source>
        <dbReference type="Proteomes" id="UP000469927"/>
    </source>
</evidence>
<evidence type="ECO:0000313" key="3">
    <source>
        <dbReference type="EMBL" id="PUX13873.1"/>
    </source>
</evidence>
<keyword evidence="1" id="KW-0472">Membrane</keyword>
<feature type="transmembrane region" description="Helical" evidence="1">
    <location>
        <begin position="6"/>
        <end position="24"/>
    </location>
</feature>
<dbReference type="Gene3D" id="2.40.50.660">
    <property type="match status" value="1"/>
</dbReference>